<dbReference type="PANTHER" id="PTHR15031:SF0">
    <property type="entry name" value="CARTILAGE INTERMEDIATE LAYER PROTEIN 2"/>
    <property type="match status" value="1"/>
</dbReference>
<dbReference type="SUPFAM" id="SSF48726">
    <property type="entry name" value="Immunoglobulin"/>
    <property type="match status" value="1"/>
</dbReference>
<dbReference type="Pfam" id="PF00090">
    <property type="entry name" value="TSP_1"/>
    <property type="match status" value="2"/>
</dbReference>
<feature type="chain" id="PRO_5018985200" description="Ig-like domain-containing protein" evidence="7">
    <location>
        <begin position="22"/>
        <end position="1247"/>
    </location>
</feature>
<dbReference type="Pfam" id="PF23730">
    <property type="entry name" value="CILP_8th"/>
    <property type="match status" value="1"/>
</dbReference>
<dbReference type="InterPro" id="IPR056258">
    <property type="entry name" value="CILP-1/2_C"/>
</dbReference>
<dbReference type="InterPro" id="IPR003598">
    <property type="entry name" value="Ig_sub2"/>
</dbReference>
<evidence type="ECO:0000313" key="10">
    <source>
        <dbReference type="Proteomes" id="UP000287033"/>
    </source>
</evidence>
<keyword evidence="5" id="KW-0325">Glycoprotein</keyword>
<evidence type="ECO:0000259" key="8">
    <source>
        <dbReference type="PROSITE" id="PS50835"/>
    </source>
</evidence>
<dbReference type="Pfam" id="PF13330">
    <property type="entry name" value="Mucin2_WxxW"/>
    <property type="match status" value="1"/>
</dbReference>
<keyword evidence="4 7" id="KW-0732">Signal</keyword>
<dbReference type="InterPro" id="IPR036383">
    <property type="entry name" value="TSP1_rpt_sf"/>
</dbReference>
<feature type="signal peptide" evidence="7">
    <location>
        <begin position="1"/>
        <end position="21"/>
    </location>
</feature>
<feature type="region of interest" description="Disordered" evidence="6">
    <location>
        <begin position="30"/>
        <end position="56"/>
    </location>
</feature>
<name>A0A401SXV6_CHIPU</name>
<dbReference type="Gene3D" id="2.20.100.10">
    <property type="entry name" value="Thrombospondin type-1 (TSP1) repeat"/>
    <property type="match status" value="2"/>
</dbReference>
<dbReference type="Pfam" id="PF23591">
    <property type="entry name" value="CILP"/>
    <property type="match status" value="1"/>
</dbReference>
<dbReference type="STRING" id="137246.A0A401SXV6"/>
<keyword evidence="10" id="KW-1185">Reference proteome</keyword>
<sequence length="1247" mass="140414">MQLGKVPLFLSLLVFQQSVSAQAAVSAAAEPNQARTQKWEQVRRRNRKPGDNEVQHLNPDVTEWTSWFNIDHPGGNGDFERLEAIRFYYRERVCARPRSIEARTTEWVKAEQTGEVVHYSPDKGFWCINKEQSEGRICSNYHVRFQCPVVQAYWSNWSAWSSCSVTACGHSGIQARQRTCTNNMRFRFIMAPKCKGKAIERRDCSTKPCREAHWTDWGPWSTCSVSCGTGHILRRRSCVQTPERTTCIGRPVEVQKCSHTPCAVCQHVCTVGHVNEECNGCVCERHVLLGSVHSANGVPISQSRIAMEDQPHLTVAMSNKSGFFKIPGICANSRTRLLVESAKFAPSVFQAVQNGTESSVVKAVLERAEKPYLVKHPETKVRFEGERVSFCCKATGSPSPLQYVWYHNGTLLDTKNEETLLLKDLQNWQGGQYQCKVSNGISSIKSVPATLTVIAKGRPNCKSQPLQHFVKLPENCFQKATKSFYYNVGKCPNSGCAGNLNFDLRCKDSTRYCCGVKRMKDVEIACEGYTLPIKVVASCSCKKCLEPKVLIRGRAVAADNGEPLRFGQIFVGNERVGLTGYKGTFTIQVPQETERLVVQFIDKSNKFVDTVKVFPFDRKSGAVYFEVKLLRKSKPIEIDSTKGITIPLGEMEGEDTIGKLEIAPNSFRRSNGENYQGKVKASVTFLDPRNITLAMTASSDLSFVDEEGDILPLRTYGMFSADFQEELSNEALEASNVKVYLDTNSVKMPEHVEKMKLWSLNPDTGFWEEESLFHVEKRKRNKREERTFLIGNMEIRERRLFNLDVPEGRRCYVKVRAYMSEKFLPSEQLEGVVVTLINLEPLPGYTANPRAWGRFDSVITGPNGACLPAFCDAVRPDAYTAYVTATLGAEELEAAASSPKMNPNIIGVSQPFLGKLDYRRTDHEDEQLKKTAFKINLAKPNANNIDETNGPIYAYQDVRECEEAPISANHFRFYKVEKDKYEYNVVPFEENDLTSWTGNYLSWWPNPQEFRACYIKVKVNGPLEVMVRSRNAGGTHSETAGQLYGIRDARSVRDMTNHNVSAACLEFKCGGMLFDQSSVDRTLVTVIPQGSCRRTGINTLLQEYLRRHPPSAVNNETSAFSMLAPVDPLGHNYGIYTVTDQNPRLAKEIAIGRCFDGTSDGFSREMKVDVGNALTFSCQEKLVTHQSLFQRLQSSPAETLTEIGAEMRRQTLTRPARSRIVAYPSGQRSRRARVPSRNMRRSELPRQ</sequence>
<comment type="subcellular location">
    <subcellularLocation>
        <location evidence="1">Secreted</location>
        <location evidence="1">Extracellular space</location>
        <location evidence="1">Extracellular matrix</location>
    </subcellularLocation>
</comment>
<dbReference type="PROSITE" id="PS50092">
    <property type="entry name" value="TSP1"/>
    <property type="match status" value="2"/>
</dbReference>
<keyword evidence="2" id="KW-0964">Secreted</keyword>
<dbReference type="InterPro" id="IPR007110">
    <property type="entry name" value="Ig-like_dom"/>
</dbReference>
<dbReference type="Gene3D" id="2.60.40.10">
    <property type="entry name" value="Immunoglobulins"/>
    <property type="match status" value="1"/>
</dbReference>
<dbReference type="InterPro" id="IPR013783">
    <property type="entry name" value="Ig-like_fold"/>
</dbReference>
<proteinExistence type="predicted"/>
<comment type="caution">
    <text evidence="9">The sequence shown here is derived from an EMBL/GenBank/DDBJ whole genome shotgun (WGS) entry which is preliminary data.</text>
</comment>
<dbReference type="SMART" id="SM00408">
    <property type="entry name" value="IGc2"/>
    <property type="match status" value="1"/>
</dbReference>
<dbReference type="Proteomes" id="UP000287033">
    <property type="component" value="Unassembled WGS sequence"/>
</dbReference>
<evidence type="ECO:0000313" key="9">
    <source>
        <dbReference type="EMBL" id="GCC35221.1"/>
    </source>
</evidence>
<feature type="domain" description="Ig-like" evidence="8">
    <location>
        <begin position="371"/>
        <end position="452"/>
    </location>
</feature>
<dbReference type="InterPro" id="IPR025155">
    <property type="entry name" value="WxxW_domain"/>
</dbReference>
<dbReference type="InterPro" id="IPR056257">
    <property type="entry name" value="CILP-1/2_8th"/>
</dbReference>
<gene>
    <name evidence="9" type="ORF">chiPu_0013704</name>
</gene>
<dbReference type="InterPro" id="IPR056255">
    <property type="entry name" value="CILP-1/2_dom"/>
</dbReference>
<dbReference type="PROSITE" id="PS50835">
    <property type="entry name" value="IG_LIKE"/>
    <property type="match status" value="1"/>
</dbReference>
<evidence type="ECO:0000256" key="2">
    <source>
        <dbReference type="ARBA" id="ARBA00022525"/>
    </source>
</evidence>
<dbReference type="OMA" id="PPVQSYW"/>
<dbReference type="InterPro" id="IPR003599">
    <property type="entry name" value="Ig_sub"/>
</dbReference>
<dbReference type="PANTHER" id="PTHR15031">
    <property type="entry name" value="CARTILAGE INTERMEDIATE LAYER PROTEIN CLIP"/>
    <property type="match status" value="1"/>
</dbReference>
<dbReference type="InterPro" id="IPR000884">
    <property type="entry name" value="TSP1_rpt"/>
</dbReference>
<evidence type="ECO:0000256" key="3">
    <source>
        <dbReference type="ARBA" id="ARBA00022530"/>
    </source>
</evidence>
<dbReference type="InterPro" id="IPR056256">
    <property type="entry name" value="CILP-1/2_b-sand_dom2"/>
</dbReference>
<dbReference type="Pfam" id="PF23599">
    <property type="entry name" value="CILP_C"/>
    <property type="match status" value="1"/>
</dbReference>
<protein>
    <recommendedName>
        <fullName evidence="8">Ig-like domain-containing protein</fullName>
    </recommendedName>
</protein>
<organism evidence="9 10">
    <name type="scientific">Chiloscyllium punctatum</name>
    <name type="common">Brownbanded bambooshark</name>
    <name type="synonym">Hemiscyllium punctatum</name>
    <dbReference type="NCBI Taxonomy" id="137246"/>
    <lineage>
        <taxon>Eukaryota</taxon>
        <taxon>Metazoa</taxon>
        <taxon>Chordata</taxon>
        <taxon>Craniata</taxon>
        <taxon>Vertebrata</taxon>
        <taxon>Chondrichthyes</taxon>
        <taxon>Elasmobranchii</taxon>
        <taxon>Galeomorphii</taxon>
        <taxon>Galeoidea</taxon>
        <taxon>Orectolobiformes</taxon>
        <taxon>Hemiscylliidae</taxon>
        <taxon>Chiloscyllium</taxon>
    </lineage>
</organism>
<evidence type="ECO:0000256" key="1">
    <source>
        <dbReference type="ARBA" id="ARBA00004498"/>
    </source>
</evidence>
<evidence type="ECO:0000256" key="7">
    <source>
        <dbReference type="SAM" id="SignalP"/>
    </source>
</evidence>
<dbReference type="AlphaFoldDB" id="A0A401SXV6"/>
<feature type="region of interest" description="Disordered" evidence="6">
    <location>
        <begin position="1208"/>
        <end position="1247"/>
    </location>
</feature>
<evidence type="ECO:0000256" key="4">
    <source>
        <dbReference type="ARBA" id="ARBA00022729"/>
    </source>
</evidence>
<evidence type="ECO:0000256" key="5">
    <source>
        <dbReference type="ARBA" id="ARBA00023180"/>
    </source>
</evidence>
<dbReference type="InterPro" id="IPR039675">
    <property type="entry name" value="CILP1/CILP2"/>
</dbReference>
<dbReference type="OrthoDB" id="9929167at2759"/>
<dbReference type="SMART" id="SM00409">
    <property type="entry name" value="IG"/>
    <property type="match status" value="1"/>
</dbReference>
<feature type="compositionally biased region" description="Basic and acidic residues" evidence="6">
    <location>
        <begin position="37"/>
        <end position="54"/>
    </location>
</feature>
<dbReference type="GO" id="GO:0005615">
    <property type="term" value="C:extracellular space"/>
    <property type="evidence" value="ECO:0007669"/>
    <property type="project" value="TreeGrafter"/>
</dbReference>
<dbReference type="SMART" id="SM00209">
    <property type="entry name" value="TSP1"/>
    <property type="match status" value="2"/>
</dbReference>
<dbReference type="EMBL" id="BEZZ01000676">
    <property type="protein sequence ID" value="GCC35221.1"/>
    <property type="molecule type" value="Genomic_DNA"/>
</dbReference>
<dbReference type="InterPro" id="IPR036179">
    <property type="entry name" value="Ig-like_dom_sf"/>
</dbReference>
<accession>A0A401SXV6</accession>
<evidence type="ECO:0000256" key="6">
    <source>
        <dbReference type="SAM" id="MobiDB-lite"/>
    </source>
</evidence>
<dbReference type="Pfam" id="PF13927">
    <property type="entry name" value="Ig_3"/>
    <property type="match status" value="1"/>
</dbReference>
<reference evidence="9 10" key="1">
    <citation type="journal article" date="2018" name="Nat. Ecol. Evol.">
        <title>Shark genomes provide insights into elasmobranch evolution and the origin of vertebrates.</title>
        <authorList>
            <person name="Hara Y"/>
            <person name="Yamaguchi K"/>
            <person name="Onimaru K"/>
            <person name="Kadota M"/>
            <person name="Koyanagi M"/>
            <person name="Keeley SD"/>
            <person name="Tatsumi K"/>
            <person name="Tanaka K"/>
            <person name="Motone F"/>
            <person name="Kageyama Y"/>
            <person name="Nozu R"/>
            <person name="Adachi N"/>
            <person name="Nishimura O"/>
            <person name="Nakagawa R"/>
            <person name="Tanegashima C"/>
            <person name="Kiyatake I"/>
            <person name="Matsumoto R"/>
            <person name="Murakumo K"/>
            <person name="Nishida K"/>
            <person name="Terakita A"/>
            <person name="Kuratani S"/>
            <person name="Sato K"/>
            <person name="Hyodo S Kuraku.S."/>
        </authorList>
    </citation>
    <scope>NUCLEOTIDE SEQUENCE [LARGE SCALE GENOMIC DNA]</scope>
</reference>
<keyword evidence="3" id="KW-0272">Extracellular matrix</keyword>
<dbReference type="Pfam" id="PF23708">
    <property type="entry name" value="CILP_5th"/>
    <property type="match status" value="1"/>
</dbReference>
<dbReference type="SUPFAM" id="SSF82895">
    <property type="entry name" value="TSP-1 type 1 repeat"/>
    <property type="match status" value="2"/>
</dbReference>